<evidence type="ECO:0000256" key="1">
    <source>
        <dbReference type="ARBA" id="ARBA00016068"/>
    </source>
</evidence>
<sequence>MEEILFDTKIQWARIKKIFPILDNEISATPFSKNEFEDLCNIVKTNQIEIILQDIIMNKTEKLLRDKIAPEFWSYFKNHSAENKKFDLFFNAVKSVYNNYKELCNIMSRLELLRKEVNIVEVPYNELTVHDSLRLILRATLFSQLHVDYQTLVIEFYELVLRMEDREESNTPCLICEVEPYCNCFHLFEETNRKLGEMSLLEPLVGQALTDLSYHYIYAHIQKNSKDNYESFIVPLEKWLHSVVINWLKKIYSHDSYVPLSEYMEMFEKKLVNYLYNAYTKIRIDQLFNIVIEYPESLPALEDIRICLPRTDLKPMLTKKLQKAMETRLLHPGVSTTDILTAYVATIRSLRVLDPSGLLLETVTQPIHQYLRSREDTVRCVVSSLTEEGPNDLAEELNRGEPVDENAPVDDEDENWETWVPDPVDALPCKQSPKETNPSRRNADIISMLVNIYGSKELFVNEYRTLLADRLLSQYTCDTEKEIRYLELLKLRFGDSHLHFCEVMLKDIADSKRINQRIKEDAEYLESDIPLSTMIVSQQFWPPFKDEKLELHHTVVDQMKQFTARFETLKGSRTLCWKSHLGVVNLDIELNDRTVNLSVSPIQATILLHFQDRNVWELEELSKVILCPATVLRRKIGFWLSHGILVETKPDVFCVQEKVEHKAAPQEDFYVEEFESESAMASAKDQKEEELQNIWSYILGPTTECGQSELKAFLDRKVRERQLIFANGLYKLPK</sequence>
<proteinExistence type="inferred from homology"/>
<dbReference type="SMART" id="SM00182">
    <property type="entry name" value="CULLIN"/>
    <property type="match status" value="1"/>
</dbReference>
<accession>A0A834HW97</accession>
<dbReference type="GO" id="GO:0031625">
    <property type="term" value="F:ubiquitin protein ligase binding"/>
    <property type="evidence" value="ECO:0007669"/>
    <property type="project" value="InterPro"/>
</dbReference>
<dbReference type="OrthoDB" id="5581181at2759"/>
<comment type="similarity">
    <text evidence="6">Belongs to the cullin family.</text>
</comment>
<comment type="caution">
    <text evidence="8">The sequence shown here is derived from an EMBL/GenBank/DDBJ whole genome shotgun (WGS) entry which is preliminary data.</text>
</comment>
<dbReference type="Pfam" id="PF25773">
    <property type="entry name" value="TPR_ANAPC2"/>
    <property type="match status" value="1"/>
</dbReference>
<reference evidence="8" key="1">
    <citation type="submission" date="2020-08" db="EMBL/GenBank/DDBJ databases">
        <title>Genome sequencing and assembly of the red palm weevil Rhynchophorus ferrugineus.</title>
        <authorList>
            <person name="Dias G.B."/>
            <person name="Bergman C.M."/>
            <person name="Manee M."/>
        </authorList>
    </citation>
    <scope>NUCLEOTIDE SEQUENCE</scope>
    <source>
        <strain evidence="8">AA-2017</strain>
        <tissue evidence="8">Whole larva</tissue>
    </source>
</reference>
<dbReference type="PROSITE" id="PS50069">
    <property type="entry name" value="CULLIN_2"/>
    <property type="match status" value="1"/>
</dbReference>
<evidence type="ECO:0000256" key="4">
    <source>
        <dbReference type="ARBA" id="ARBA00022786"/>
    </source>
</evidence>
<organism evidence="8 9">
    <name type="scientific">Rhynchophorus ferrugineus</name>
    <name type="common">Red palm weevil</name>
    <name type="synonym">Curculio ferrugineus</name>
    <dbReference type="NCBI Taxonomy" id="354439"/>
    <lineage>
        <taxon>Eukaryota</taxon>
        <taxon>Metazoa</taxon>
        <taxon>Ecdysozoa</taxon>
        <taxon>Arthropoda</taxon>
        <taxon>Hexapoda</taxon>
        <taxon>Insecta</taxon>
        <taxon>Pterygota</taxon>
        <taxon>Neoptera</taxon>
        <taxon>Endopterygota</taxon>
        <taxon>Coleoptera</taxon>
        <taxon>Polyphaga</taxon>
        <taxon>Cucujiformia</taxon>
        <taxon>Curculionidae</taxon>
        <taxon>Dryophthorinae</taxon>
        <taxon>Rhynchophorus</taxon>
    </lineage>
</organism>
<dbReference type="PANTHER" id="PTHR45957">
    <property type="entry name" value="ANAPHASE-PROMOTING COMPLEX SUBUNIT 2"/>
    <property type="match status" value="1"/>
</dbReference>
<dbReference type="InterPro" id="IPR014786">
    <property type="entry name" value="ANAPC2_C"/>
</dbReference>
<dbReference type="InterPro" id="IPR059120">
    <property type="entry name" value="Cullin-like_AB"/>
</dbReference>
<dbReference type="Pfam" id="PF26557">
    <property type="entry name" value="Cullin_AB"/>
    <property type="match status" value="1"/>
</dbReference>
<dbReference type="InterPro" id="IPR036317">
    <property type="entry name" value="Cullin_homology_sf"/>
</dbReference>
<evidence type="ECO:0000313" key="9">
    <source>
        <dbReference type="Proteomes" id="UP000625711"/>
    </source>
</evidence>
<dbReference type="Gene3D" id="3.30.230.130">
    <property type="entry name" value="Cullin, Chain C, Domain 2"/>
    <property type="match status" value="1"/>
</dbReference>
<keyword evidence="3" id="KW-0498">Mitosis</keyword>
<evidence type="ECO:0000256" key="6">
    <source>
        <dbReference type="PROSITE-ProRule" id="PRU00330"/>
    </source>
</evidence>
<dbReference type="GO" id="GO:0006511">
    <property type="term" value="P:ubiquitin-dependent protein catabolic process"/>
    <property type="evidence" value="ECO:0007669"/>
    <property type="project" value="InterPro"/>
</dbReference>
<feature type="domain" description="Cullin family profile" evidence="7">
    <location>
        <begin position="446"/>
        <end position="640"/>
    </location>
</feature>
<evidence type="ECO:0000256" key="2">
    <source>
        <dbReference type="ARBA" id="ARBA00022618"/>
    </source>
</evidence>
<dbReference type="Pfam" id="PF08672">
    <property type="entry name" value="ANAPC2"/>
    <property type="match status" value="1"/>
</dbReference>
<dbReference type="InterPro" id="IPR016158">
    <property type="entry name" value="Cullin_homology"/>
</dbReference>
<dbReference type="InterPro" id="IPR044554">
    <property type="entry name" value="ANAPC2"/>
</dbReference>
<dbReference type="AlphaFoldDB" id="A0A834HW97"/>
<gene>
    <name evidence="8" type="ORF">GWI33_020535</name>
</gene>
<dbReference type="GO" id="GO:0051301">
    <property type="term" value="P:cell division"/>
    <property type="evidence" value="ECO:0007669"/>
    <property type="project" value="UniProtKB-KW"/>
</dbReference>
<dbReference type="GO" id="GO:0007091">
    <property type="term" value="P:metaphase/anaphase transition of mitotic cell cycle"/>
    <property type="evidence" value="ECO:0007669"/>
    <property type="project" value="TreeGrafter"/>
</dbReference>
<dbReference type="GO" id="GO:0070979">
    <property type="term" value="P:protein K11-linked ubiquitination"/>
    <property type="evidence" value="ECO:0007669"/>
    <property type="project" value="TreeGrafter"/>
</dbReference>
<evidence type="ECO:0000256" key="3">
    <source>
        <dbReference type="ARBA" id="ARBA00022776"/>
    </source>
</evidence>
<dbReference type="SUPFAM" id="SSF75632">
    <property type="entry name" value="Cullin homology domain"/>
    <property type="match status" value="1"/>
</dbReference>
<dbReference type="InterPro" id="IPR036388">
    <property type="entry name" value="WH-like_DNA-bd_sf"/>
</dbReference>
<dbReference type="GO" id="GO:0005680">
    <property type="term" value="C:anaphase-promoting complex"/>
    <property type="evidence" value="ECO:0007669"/>
    <property type="project" value="TreeGrafter"/>
</dbReference>
<evidence type="ECO:0000259" key="7">
    <source>
        <dbReference type="PROSITE" id="PS50069"/>
    </source>
</evidence>
<keyword evidence="4" id="KW-0833">Ubl conjugation pathway</keyword>
<dbReference type="Gene3D" id="1.10.10.10">
    <property type="entry name" value="Winged helix-like DNA-binding domain superfamily/Winged helix DNA-binding domain"/>
    <property type="match status" value="1"/>
</dbReference>
<keyword evidence="9" id="KW-1185">Reference proteome</keyword>
<name>A0A834HW97_RHYFE</name>
<evidence type="ECO:0000256" key="5">
    <source>
        <dbReference type="ARBA" id="ARBA00023306"/>
    </source>
</evidence>
<dbReference type="PANTHER" id="PTHR45957:SF1">
    <property type="entry name" value="ANAPHASE-PROMOTING COMPLEX SUBUNIT 2"/>
    <property type="match status" value="1"/>
</dbReference>
<evidence type="ECO:0000313" key="8">
    <source>
        <dbReference type="EMBL" id="KAF7266110.1"/>
    </source>
</evidence>
<dbReference type="EMBL" id="JAACXV010014563">
    <property type="protein sequence ID" value="KAF7266110.1"/>
    <property type="molecule type" value="Genomic_DNA"/>
</dbReference>
<keyword evidence="5" id="KW-0131">Cell cycle</keyword>
<protein>
    <recommendedName>
        <fullName evidence="1">Anaphase-promoting complex subunit 2</fullName>
    </recommendedName>
</protein>
<keyword evidence="2" id="KW-0132">Cell division</keyword>
<dbReference type="InterPro" id="IPR057975">
    <property type="entry name" value="TPR_ANAPC2"/>
</dbReference>
<dbReference type="Gene3D" id="1.20.1310.10">
    <property type="entry name" value="Cullin Repeats"/>
    <property type="match status" value="1"/>
</dbReference>
<dbReference type="Proteomes" id="UP000625711">
    <property type="component" value="Unassembled WGS sequence"/>
</dbReference>